<evidence type="ECO:0000313" key="2">
    <source>
        <dbReference type="Proteomes" id="UP000248863"/>
    </source>
</evidence>
<evidence type="ECO:0008006" key="3">
    <source>
        <dbReference type="Google" id="ProtNLM"/>
    </source>
</evidence>
<accession>A0A327JVK3</accession>
<name>A0A327JVK3_9BRAD</name>
<dbReference type="Proteomes" id="UP000248863">
    <property type="component" value="Unassembled WGS sequence"/>
</dbReference>
<gene>
    <name evidence="1" type="ORF">CH338_27455</name>
</gene>
<comment type="caution">
    <text evidence="1">The sequence shown here is derived from an EMBL/GenBank/DDBJ whole genome shotgun (WGS) entry which is preliminary data.</text>
</comment>
<protein>
    <recommendedName>
        <fullName evidence="3">DUF2927 domain-containing protein</fullName>
    </recommendedName>
</protein>
<keyword evidence="2" id="KW-1185">Reference proteome</keyword>
<sequence>RPAAGPARFTDRQIVRGFLAVAFGAEYATGTTDRIRRFDGPVRVLVDAAGAPPDLAAARTATVEAVVAEIGRGVQHLDIATTHDRADANLTILIVRRRAFAATVTAVFGPDRASTILRRLAPDCVSGFSRDEAFRIRQAAVILVADTSDFAFRDCTIEETLQALGPINDTTLPWTMFNDAVRTGRFGRYDRYLLGLLYHPRMRPGMPRREAEAIARAALPDVRAFVDAGRSTPAR</sequence>
<proteinExistence type="predicted"/>
<dbReference type="OrthoDB" id="3295600at2"/>
<evidence type="ECO:0000313" key="1">
    <source>
        <dbReference type="EMBL" id="RAI30539.1"/>
    </source>
</evidence>
<dbReference type="EMBL" id="NPEU01000601">
    <property type="protein sequence ID" value="RAI30539.1"/>
    <property type="molecule type" value="Genomic_DNA"/>
</dbReference>
<reference evidence="1 2" key="1">
    <citation type="submission" date="2017-07" db="EMBL/GenBank/DDBJ databases">
        <title>Draft Genome Sequences of Select Purple Nonsulfur Bacteria.</title>
        <authorList>
            <person name="Lasarre B."/>
            <person name="Mckinlay J.B."/>
        </authorList>
    </citation>
    <scope>NUCLEOTIDE SEQUENCE [LARGE SCALE GENOMIC DNA]</scope>
    <source>
        <strain evidence="1 2">DSM 11907</strain>
    </source>
</reference>
<dbReference type="InterPro" id="IPR021323">
    <property type="entry name" value="DUF2927"/>
</dbReference>
<dbReference type="Pfam" id="PF11150">
    <property type="entry name" value="DUF2927"/>
    <property type="match status" value="1"/>
</dbReference>
<dbReference type="RefSeq" id="WP_111360191.1">
    <property type="nucleotide sequence ID" value="NZ_NPEU01000601.1"/>
</dbReference>
<feature type="non-terminal residue" evidence="1">
    <location>
        <position position="1"/>
    </location>
</feature>
<organism evidence="1 2">
    <name type="scientific">Rhodoplanes elegans</name>
    <dbReference type="NCBI Taxonomy" id="29408"/>
    <lineage>
        <taxon>Bacteria</taxon>
        <taxon>Pseudomonadati</taxon>
        <taxon>Pseudomonadota</taxon>
        <taxon>Alphaproteobacteria</taxon>
        <taxon>Hyphomicrobiales</taxon>
        <taxon>Nitrobacteraceae</taxon>
        <taxon>Rhodoplanes</taxon>
    </lineage>
</organism>
<dbReference type="AlphaFoldDB" id="A0A327JVK3"/>